<name>A0AAV5A4J1_9AGAM</name>
<evidence type="ECO:0000313" key="7">
    <source>
        <dbReference type="EMBL" id="GJJ09512.1"/>
    </source>
</evidence>
<evidence type="ECO:0000256" key="2">
    <source>
        <dbReference type="ARBA" id="ARBA00006966"/>
    </source>
</evidence>
<evidence type="ECO:0000256" key="3">
    <source>
        <dbReference type="ARBA" id="ARBA00022898"/>
    </source>
</evidence>
<dbReference type="Pfam" id="PF01212">
    <property type="entry name" value="Beta_elim_lyase"/>
    <property type="match status" value="1"/>
</dbReference>
<evidence type="ECO:0000256" key="1">
    <source>
        <dbReference type="ARBA" id="ARBA00001933"/>
    </source>
</evidence>
<organism evidence="7 8">
    <name type="scientific">Clathrus columnatus</name>
    <dbReference type="NCBI Taxonomy" id="1419009"/>
    <lineage>
        <taxon>Eukaryota</taxon>
        <taxon>Fungi</taxon>
        <taxon>Dikarya</taxon>
        <taxon>Basidiomycota</taxon>
        <taxon>Agaricomycotina</taxon>
        <taxon>Agaricomycetes</taxon>
        <taxon>Phallomycetidae</taxon>
        <taxon>Phallales</taxon>
        <taxon>Clathraceae</taxon>
        <taxon>Clathrus</taxon>
    </lineage>
</organism>
<dbReference type="AlphaFoldDB" id="A0AAV5A4J1"/>
<sequence length="389" mass="42512">MTHNNPFEVARIDVNAGIDIEAMRSVISRSFTYTITAPTDEMYAYAIHSSLGDDVYEEASTKILEAHMATLFGKEAAIFVASGTMSNQLALRAHLFQPPHSILCDVRSHIHCYEAGGAAYHSQATVIPVIPSNSHHLTLDDVKKYIVTETDIHFSTTKVVALENTLNGTIFPQDEIIKIAEYCKSIDVRMHLDGARIWHVAAETGIPLDILCSPFDSISCCFSKGLGAPVGSCLLGSKALIARARGLRKLFGGGMRQIGFLAGCAAFALSNHFKLLPDVHDLARKLEQGLRNLGAQILVPAETCMVFYDPKPLGLDYLEISERAAALPLPIKAGGSRLVVHIQTSTQTVDDFLDLLKTMMAEKGILGVTNGHREVDYTNIYVRVKKTED</sequence>
<dbReference type="InterPro" id="IPR015424">
    <property type="entry name" value="PyrdxlP-dep_Trfase"/>
</dbReference>
<proteinExistence type="inferred from homology"/>
<dbReference type="PANTHER" id="PTHR48097:SF9">
    <property type="entry name" value="L-THREONINE ALDOLASE"/>
    <property type="match status" value="1"/>
</dbReference>
<dbReference type="InterPro" id="IPR015421">
    <property type="entry name" value="PyrdxlP-dep_Trfase_major"/>
</dbReference>
<gene>
    <name evidence="7" type="ORF">Clacol_003735</name>
</gene>
<dbReference type="Proteomes" id="UP001050691">
    <property type="component" value="Unassembled WGS sequence"/>
</dbReference>
<evidence type="ECO:0000313" key="8">
    <source>
        <dbReference type="Proteomes" id="UP001050691"/>
    </source>
</evidence>
<feature type="domain" description="Aromatic amino acid beta-eliminating lyase/threonine aldolase" evidence="6">
    <location>
        <begin position="34"/>
        <end position="308"/>
    </location>
</feature>
<comment type="cofactor">
    <cofactor evidence="1">
        <name>pyridoxal 5'-phosphate</name>
        <dbReference type="ChEBI" id="CHEBI:597326"/>
    </cofactor>
</comment>
<protein>
    <recommendedName>
        <fullName evidence="6">Aromatic amino acid beta-eliminating lyase/threonine aldolase domain-containing protein</fullName>
    </recommendedName>
</protein>
<evidence type="ECO:0000256" key="5">
    <source>
        <dbReference type="PIRSR" id="PIRSR017617-1"/>
    </source>
</evidence>
<dbReference type="NCBIfam" id="NF041359">
    <property type="entry name" value="GntG_guanitoxin"/>
    <property type="match status" value="1"/>
</dbReference>
<dbReference type="GO" id="GO:0008732">
    <property type="term" value="F:L-allo-threonine aldolase activity"/>
    <property type="evidence" value="ECO:0007669"/>
    <property type="project" value="TreeGrafter"/>
</dbReference>
<dbReference type="InterPro" id="IPR015422">
    <property type="entry name" value="PyrdxlP-dep_Trfase_small"/>
</dbReference>
<dbReference type="Gene3D" id="3.40.640.10">
    <property type="entry name" value="Type I PLP-dependent aspartate aminotransferase-like (Major domain)"/>
    <property type="match status" value="1"/>
</dbReference>
<dbReference type="InterPro" id="IPR023603">
    <property type="entry name" value="Low_specificity_L-TA-like"/>
</dbReference>
<reference evidence="7" key="1">
    <citation type="submission" date="2021-10" db="EMBL/GenBank/DDBJ databases">
        <title>De novo Genome Assembly of Clathrus columnatus (Basidiomycota, Fungi) Using Illumina and Nanopore Sequence Data.</title>
        <authorList>
            <person name="Ogiso-Tanaka E."/>
            <person name="Itagaki H."/>
            <person name="Hosoya T."/>
            <person name="Hosaka K."/>
        </authorList>
    </citation>
    <scope>NUCLEOTIDE SEQUENCE</scope>
    <source>
        <strain evidence="7">MO-923</strain>
    </source>
</reference>
<dbReference type="Gene3D" id="3.90.1150.10">
    <property type="entry name" value="Aspartate Aminotransferase, domain 1"/>
    <property type="match status" value="1"/>
</dbReference>
<accession>A0AAV5A4J1</accession>
<comment type="caution">
    <text evidence="7">The sequence shown here is derived from an EMBL/GenBank/DDBJ whole genome shotgun (WGS) entry which is preliminary data.</text>
</comment>
<comment type="similarity">
    <text evidence="2">Belongs to the threonine aldolase family.</text>
</comment>
<feature type="modified residue" description="N6-(pyridoxal phosphate)lysine" evidence="5">
    <location>
        <position position="224"/>
    </location>
</feature>
<keyword evidence="4" id="KW-0456">Lyase</keyword>
<evidence type="ECO:0000256" key="4">
    <source>
        <dbReference type="ARBA" id="ARBA00023239"/>
    </source>
</evidence>
<keyword evidence="8" id="KW-1185">Reference proteome</keyword>
<keyword evidence="3" id="KW-0663">Pyridoxal phosphate</keyword>
<dbReference type="EMBL" id="BPWL01000004">
    <property type="protein sequence ID" value="GJJ09512.1"/>
    <property type="molecule type" value="Genomic_DNA"/>
</dbReference>
<dbReference type="GO" id="GO:0006567">
    <property type="term" value="P:L-threonine catabolic process"/>
    <property type="evidence" value="ECO:0007669"/>
    <property type="project" value="TreeGrafter"/>
</dbReference>
<dbReference type="InterPro" id="IPR001597">
    <property type="entry name" value="ArAA_b-elim_lyase/Thr_aldolase"/>
</dbReference>
<dbReference type="GO" id="GO:0005829">
    <property type="term" value="C:cytosol"/>
    <property type="evidence" value="ECO:0007669"/>
    <property type="project" value="TreeGrafter"/>
</dbReference>
<evidence type="ECO:0000259" key="6">
    <source>
        <dbReference type="Pfam" id="PF01212"/>
    </source>
</evidence>
<dbReference type="PIRSF" id="PIRSF017617">
    <property type="entry name" value="Thr_aldolase"/>
    <property type="match status" value="1"/>
</dbReference>
<dbReference type="GO" id="GO:0006545">
    <property type="term" value="P:glycine biosynthetic process"/>
    <property type="evidence" value="ECO:0007669"/>
    <property type="project" value="TreeGrafter"/>
</dbReference>
<dbReference type="SUPFAM" id="SSF53383">
    <property type="entry name" value="PLP-dependent transferases"/>
    <property type="match status" value="1"/>
</dbReference>
<dbReference type="PANTHER" id="PTHR48097">
    <property type="entry name" value="L-THREONINE ALDOLASE-RELATED"/>
    <property type="match status" value="1"/>
</dbReference>
<dbReference type="FunFam" id="3.40.640.10:FF:000030">
    <property type="entry name" value="Low-specificity L-threonine aldolase"/>
    <property type="match status" value="1"/>
</dbReference>